<proteinExistence type="predicted"/>
<reference evidence="2" key="2">
    <citation type="submission" date="2008-12" db="EMBL/GenBank/DDBJ databases">
        <title>Improved gene annotation of the rice (Oryza sativa) genomes.</title>
        <authorList>
            <person name="Wang J."/>
            <person name="Li R."/>
            <person name="Fan W."/>
            <person name="Huang Q."/>
            <person name="Zhang J."/>
            <person name="Zhou Y."/>
            <person name="Hu Y."/>
            <person name="Zi S."/>
            <person name="Li J."/>
            <person name="Ni P."/>
            <person name="Zheng H."/>
            <person name="Zhang Y."/>
            <person name="Zhao M."/>
            <person name="Hao Q."/>
            <person name="McDermott J."/>
            <person name="Samudrala R."/>
            <person name="Kristiansen K."/>
            <person name="Wong G.K.-S."/>
        </authorList>
    </citation>
    <scope>NUCLEOTIDE SEQUENCE</scope>
</reference>
<gene>
    <name evidence="2" type="ORF">OsJ_03306</name>
</gene>
<reference evidence="2" key="1">
    <citation type="journal article" date="2005" name="PLoS Biol.">
        <title>The genomes of Oryza sativa: a history of duplications.</title>
        <authorList>
            <person name="Yu J."/>
            <person name="Wang J."/>
            <person name="Lin W."/>
            <person name="Li S."/>
            <person name="Li H."/>
            <person name="Zhou J."/>
            <person name="Ni P."/>
            <person name="Dong W."/>
            <person name="Hu S."/>
            <person name="Zeng C."/>
            <person name="Zhang J."/>
            <person name="Zhang Y."/>
            <person name="Li R."/>
            <person name="Xu Z."/>
            <person name="Li S."/>
            <person name="Li X."/>
            <person name="Zheng H."/>
            <person name="Cong L."/>
            <person name="Lin L."/>
            <person name="Yin J."/>
            <person name="Geng J."/>
            <person name="Li G."/>
            <person name="Shi J."/>
            <person name="Liu J."/>
            <person name="Lv H."/>
            <person name="Li J."/>
            <person name="Wang J."/>
            <person name="Deng Y."/>
            <person name="Ran L."/>
            <person name="Shi X."/>
            <person name="Wang X."/>
            <person name="Wu Q."/>
            <person name="Li C."/>
            <person name="Ren X."/>
            <person name="Wang J."/>
            <person name="Wang X."/>
            <person name="Li D."/>
            <person name="Liu D."/>
            <person name="Zhang X."/>
            <person name="Ji Z."/>
            <person name="Zhao W."/>
            <person name="Sun Y."/>
            <person name="Zhang Z."/>
            <person name="Bao J."/>
            <person name="Han Y."/>
            <person name="Dong L."/>
            <person name="Ji J."/>
            <person name="Chen P."/>
            <person name="Wu S."/>
            <person name="Liu J."/>
            <person name="Xiao Y."/>
            <person name="Bu D."/>
            <person name="Tan J."/>
            <person name="Yang L."/>
            <person name="Ye C."/>
            <person name="Zhang J."/>
            <person name="Xu J."/>
            <person name="Zhou Y."/>
            <person name="Yu Y."/>
            <person name="Zhang B."/>
            <person name="Zhuang S."/>
            <person name="Wei H."/>
            <person name="Liu B."/>
            <person name="Lei M."/>
            <person name="Yu H."/>
            <person name="Li Y."/>
            <person name="Xu H."/>
            <person name="Wei S."/>
            <person name="He X."/>
            <person name="Fang L."/>
            <person name="Zhang Z."/>
            <person name="Zhang Y."/>
            <person name="Huang X."/>
            <person name="Su Z."/>
            <person name="Tong W."/>
            <person name="Li J."/>
            <person name="Tong Z."/>
            <person name="Li S."/>
            <person name="Ye J."/>
            <person name="Wang L."/>
            <person name="Fang L."/>
            <person name="Lei T."/>
            <person name="Chen C."/>
            <person name="Chen H."/>
            <person name="Xu Z."/>
            <person name="Li H."/>
            <person name="Huang H."/>
            <person name="Zhang F."/>
            <person name="Xu H."/>
            <person name="Li N."/>
            <person name="Zhao C."/>
            <person name="Li S."/>
            <person name="Dong L."/>
            <person name="Huang Y."/>
            <person name="Li L."/>
            <person name="Xi Y."/>
            <person name="Qi Q."/>
            <person name="Li W."/>
            <person name="Zhang B."/>
            <person name="Hu W."/>
            <person name="Zhang Y."/>
            <person name="Tian X."/>
            <person name="Jiao Y."/>
            <person name="Liang X."/>
            <person name="Jin J."/>
            <person name="Gao L."/>
            <person name="Zheng W."/>
            <person name="Hao B."/>
            <person name="Liu S."/>
            <person name="Wang W."/>
            <person name="Yuan L."/>
            <person name="Cao M."/>
            <person name="McDermott J."/>
            <person name="Samudrala R."/>
            <person name="Wang J."/>
            <person name="Wong G.K."/>
            <person name="Yang H."/>
        </authorList>
    </citation>
    <scope>NUCLEOTIDE SEQUENCE [LARGE SCALE GENOMIC DNA]</scope>
</reference>
<feature type="compositionally biased region" description="Basic and acidic residues" evidence="1">
    <location>
        <begin position="92"/>
        <end position="102"/>
    </location>
</feature>
<name>B9EZH1_ORYSJ</name>
<dbReference type="EMBL" id="CM000138">
    <property type="protein sequence ID" value="EEE55315.1"/>
    <property type="molecule type" value="Genomic_DNA"/>
</dbReference>
<feature type="region of interest" description="Disordered" evidence="1">
    <location>
        <begin position="64"/>
        <end position="132"/>
    </location>
</feature>
<protein>
    <submittedName>
        <fullName evidence="2">Uncharacterized protein</fullName>
    </submittedName>
</protein>
<dbReference type="Proteomes" id="UP000007752">
    <property type="component" value="Chromosome 1"/>
</dbReference>
<accession>B9EZH1</accession>
<dbReference type="AlphaFoldDB" id="B9EZH1"/>
<feature type="compositionally biased region" description="Polar residues" evidence="1">
    <location>
        <begin position="113"/>
        <end position="126"/>
    </location>
</feature>
<organism evidence="2">
    <name type="scientific">Oryza sativa subsp. japonica</name>
    <name type="common">Rice</name>
    <dbReference type="NCBI Taxonomy" id="39947"/>
    <lineage>
        <taxon>Eukaryota</taxon>
        <taxon>Viridiplantae</taxon>
        <taxon>Streptophyta</taxon>
        <taxon>Embryophyta</taxon>
        <taxon>Tracheophyta</taxon>
        <taxon>Spermatophyta</taxon>
        <taxon>Magnoliopsida</taxon>
        <taxon>Liliopsida</taxon>
        <taxon>Poales</taxon>
        <taxon>Poaceae</taxon>
        <taxon>BOP clade</taxon>
        <taxon>Oryzoideae</taxon>
        <taxon>Oryzeae</taxon>
        <taxon>Oryzinae</taxon>
        <taxon>Oryza</taxon>
        <taxon>Oryza sativa</taxon>
    </lineage>
</organism>
<sequence length="132" mass="14672">MPGAGGKKKSPWASGERRPHFFKVLVGDFKQRLDQALRELEFVVFRYDGNTRFTAMVFDRTACEREDLMGGGGGDRPRKKRGRPRTAAASRDAARPKKDSVGKEMVTYRASPSGGQPLQIVDSSWTPEPDLS</sequence>
<evidence type="ECO:0000313" key="2">
    <source>
        <dbReference type="EMBL" id="EEE55315.1"/>
    </source>
</evidence>
<evidence type="ECO:0000256" key="1">
    <source>
        <dbReference type="SAM" id="MobiDB-lite"/>
    </source>
</evidence>